<dbReference type="InterPro" id="IPR028081">
    <property type="entry name" value="Leu-bd"/>
</dbReference>
<proteinExistence type="inferred from homology"/>
<organism evidence="5">
    <name type="scientific">uncultured Friedmanniella sp</name>
    <dbReference type="NCBI Taxonomy" id="335381"/>
    <lineage>
        <taxon>Bacteria</taxon>
        <taxon>Bacillati</taxon>
        <taxon>Actinomycetota</taxon>
        <taxon>Actinomycetes</taxon>
        <taxon>Propionibacteriales</taxon>
        <taxon>Nocardioidaceae</taxon>
        <taxon>Friedmanniella</taxon>
        <taxon>environmental samples</taxon>
    </lineage>
</organism>
<feature type="signal peptide" evidence="3">
    <location>
        <begin position="1"/>
        <end position="25"/>
    </location>
</feature>
<dbReference type="PANTHER" id="PTHR47235">
    <property type="entry name" value="BLR6548 PROTEIN"/>
    <property type="match status" value="1"/>
</dbReference>
<dbReference type="EMBL" id="CADCTS010000019">
    <property type="protein sequence ID" value="CAA9285936.1"/>
    <property type="molecule type" value="Genomic_DNA"/>
</dbReference>
<evidence type="ECO:0000256" key="3">
    <source>
        <dbReference type="SAM" id="SignalP"/>
    </source>
</evidence>
<sequence>MNLGKRTGVLAMAAVLAAASGCSTRAPEGGGSDTAAGGGEVKTDIGIDGTEITLGVLTDLTGVFSALGTDITNANTLYWEKQNEGDKVCGEYTVKLDVKDTGYVPQQGVQLYSGMKSNVLAMQQTIGSPINTALESSYEADKITNLPSAWARNLTKLEGNTVVGAVYDVEMYNGLQYALDNKLIKAGDKLGHIYFEGEYGANGLAGSKAFAANNDMTVVEQKIKPTDQ</sequence>
<gene>
    <name evidence="5" type="ORF">AVDCRST_MAG48-123</name>
</gene>
<dbReference type="InterPro" id="IPR028082">
    <property type="entry name" value="Peripla_BP_I"/>
</dbReference>
<evidence type="ECO:0000313" key="5">
    <source>
        <dbReference type="EMBL" id="CAA9285936.1"/>
    </source>
</evidence>
<feature type="non-terminal residue" evidence="5">
    <location>
        <position position="228"/>
    </location>
</feature>
<accession>A0A6J4JSC6</accession>
<dbReference type="PROSITE" id="PS51257">
    <property type="entry name" value="PROKAR_LIPOPROTEIN"/>
    <property type="match status" value="1"/>
</dbReference>
<dbReference type="SUPFAM" id="SSF53822">
    <property type="entry name" value="Periplasmic binding protein-like I"/>
    <property type="match status" value="1"/>
</dbReference>
<evidence type="ECO:0000256" key="2">
    <source>
        <dbReference type="ARBA" id="ARBA00022729"/>
    </source>
</evidence>
<dbReference type="PANTHER" id="PTHR47235:SF1">
    <property type="entry name" value="BLR6548 PROTEIN"/>
    <property type="match status" value="1"/>
</dbReference>
<feature type="chain" id="PRO_5026797937" evidence="3">
    <location>
        <begin position="26"/>
        <end position="228"/>
    </location>
</feature>
<protein>
    <submittedName>
        <fullName evidence="5">ABC transporter, substrate-binding protein (Cluster 4, leucine/isoleucine/valine/benzoate)</fullName>
    </submittedName>
</protein>
<keyword evidence="2 3" id="KW-0732">Signal</keyword>
<name>A0A6J4JSC6_9ACTN</name>
<comment type="similarity">
    <text evidence="1">Belongs to the leucine-binding protein family.</text>
</comment>
<dbReference type="Pfam" id="PF13458">
    <property type="entry name" value="Peripla_BP_6"/>
    <property type="match status" value="1"/>
</dbReference>
<feature type="domain" description="Leucine-binding protein" evidence="4">
    <location>
        <begin position="51"/>
        <end position="225"/>
    </location>
</feature>
<reference evidence="5" key="1">
    <citation type="submission" date="2020-02" db="EMBL/GenBank/DDBJ databases">
        <authorList>
            <person name="Meier V. D."/>
        </authorList>
    </citation>
    <scope>NUCLEOTIDE SEQUENCE</scope>
    <source>
        <strain evidence="5">AVDCRST_MAG48</strain>
    </source>
</reference>
<dbReference type="AlphaFoldDB" id="A0A6J4JSC6"/>
<evidence type="ECO:0000256" key="1">
    <source>
        <dbReference type="ARBA" id="ARBA00010062"/>
    </source>
</evidence>
<dbReference type="Gene3D" id="3.40.50.2300">
    <property type="match status" value="2"/>
</dbReference>
<evidence type="ECO:0000259" key="4">
    <source>
        <dbReference type="Pfam" id="PF13458"/>
    </source>
</evidence>